<sequence length="284" mass="31560">MTTVSDEQFQQLLVALASTLQGLPKEENQQSTSAADPAKQFDTLAGRIAQFCYDPDADITFEAWYRRHVDIFTSDAKLLDEATRICLLLHKLDAASYENASGDRIQLPGQRQCTYSFHDASATDKFYVVNTSSNLLGAEWISKMGIYALMDSLPSTDPGQPAEINASTTEQTSSNVAKQLQWDYPQTFSDRLGLYKLSSATLQLKARAKPVFHPKRPVPYAAQPAVDKELDRLNETLRRHFQTKPAQAERGSDPIRNPPDVSLCYRATPNPALEGSKSPTELCL</sequence>
<dbReference type="InterPro" id="IPR055510">
    <property type="entry name" value="DUF7083"/>
</dbReference>
<protein>
    <recommendedName>
        <fullName evidence="2">DUF7083 domain-containing protein</fullName>
    </recommendedName>
</protein>
<organism evidence="3 4">
    <name type="scientific">Ancylostoma ceylanicum</name>
    <dbReference type="NCBI Taxonomy" id="53326"/>
    <lineage>
        <taxon>Eukaryota</taxon>
        <taxon>Metazoa</taxon>
        <taxon>Ecdysozoa</taxon>
        <taxon>Nematoda</taxon>
        <taxon>Chromadorea</taxon>
        <taxon>Rhabditida</taxon>
        <taxon>Rhabditina</taxon>
        <taxon>Rhabditomorpha</taxon>
        <taxon>Strongyloidea</taxon>
        <taxon>Ancylostomatidae</taxon>
        <taxon>Ancylostomatinae</taxon>
        <taxon>Ancylostoma</taxon>
    </lineage>
</organism>
<proteinExistence type="predicted"/>
<accession>A0A0D6M802</accession>
<evidence type="ECO:0000313" key="3">
    <source>
        <dbReference type="EMBL" id="EPB78566.1"/>
    </source>
</evidence>
<evidence type="ECO:0000256" key="1">
    <source>
        <dbReference type="SAM" id="MobiDB-lite"/>
    </source>
</evidence>
<name>A0A0D6M802_9BILA</name>
<evidence type="ECO:0000313" key="4">
    <source>
        <dbReference type="Proteomes" id="UP000054495"/>
    </source>
</evidence>
<dbReference type="InterPro" id="IPR050951">
    <property type="entry name" value="Retrovirus_Pol_polyprotein"/>
</dbReference>
<dbReference type="PANTHER" id="PTHR37984">
    <property type="entry name" value="PROTEIN CBG26694"/>
    <property type="match status" value="1"/>
</dbReference>
<keyword evidence="4" id="KW-1185">Reference proteome</keyword>
<dbReference type="PANTHER" id="PTHR37984:SF5">
    <property type="entry name" value="PROTEIN NYNRIN-LIKE"/>
    <property type="match status" value="1"/>
</dbReference>
<feature type="domain" description="DUF7083" evidence="2">
    <location>
        <begin position="41"/>
        <end position="99"/>
    </location>
</feature>
<dbReference type="Pfam" id="PF23309">
    <property type="entry name" value="DUF7083"/>
    <property type="match status" value="1"/>
</dbReference>
<gene>
    <name evidence="3" type="ORF">ANCCEY_02306</name>
</gene>
<dbReference type="EMBL" id="KE124809">
    <property type="protein sequence ID" value="EPB78566.1"/>
    <property type="molecule type" value="Genomic_DNA"/>
</dbReference>
<evidence type="ECO:0000259" key="2">
    <source>
        <dbReference type="Pfam" id="PF23309"/>
    </source>
</evidence>
<reference evidence="3 4" key="1">
    <citation type="submission" date="2013-05" db="EMBL/GenBank/DDBJ databases">
        <title>Draft genome of the parasitic nematode Anyclostoma ceylanicum.</title>
        <authorList>
            <person name="Mitreva M."/>
        </authorList>
    </citation>
    <scope>NUCLEOTIDE SEQUENCE [LARGE SCALE GENOMIC DNA]</scope>
</reference>
<dbReference type="Proteomes" id="UP000054495">
    <property type="component" value="Unassembled WGS sequence"/>
</dbReference>
<feature type="region of interest" description="Disordered" evidence="1">
    <location>
        <begin position="242"/>
        <end position="284"/>
    </location>
</feature>
<dbReference type="AlphaFoldDB" id="A0A0D6M802"/>